<dbReference type="Gene3D" id="3.90.470.20">
    <property type="entry name" value="4'-phosphopantetheinyl transferase domain"/>
    <property type="match status" value="1"/>
</dbReference>
<accession>A0ABM8KNM1</accession>
<dbReference type="Proteomes" id="UP000474567">
    <property type="component" value="Unassembled WGS sequence"/>
</dbReference>
<sequence>MSFSALRNISLYKIPANLKDSVNLQNYIYASKNSTFNTDEELHLWIGKLEETHHTFEDCLSLDEKDRVQKFKLDKQRHYFALSRILLRSVLSVYTEIPADKIEFEYGNNGKPYLAVHQNKKNIHFNLSHSDGYFACIIRLDDEVGVDIENASAKSKQIYSITKSFFLESEASHINSKTAAEASDLFYKYWTIKEAYIKAKGNSILQLKEVPDLSHLSVDYIGLVNFFNLFEYSGFSVRISQDFYLAAILCNSKYQCLLEVHI</sequence>
<evidence type="ECO:0000313" key="6">
    <source>
        <dbReference type="Proteomes" id="UP000474567"/>
    </source>
</evidence>
<evidence type="ECO:0000313" key="5">
    <source>
        <dbReference type="EMBL" id="CAA9202050.1"/>
    </source>
</evidence>
<feature type="domain" description="4'-phosphopantetheinyl transferase" evidence="3">
    <location>
        <begin position="144"/>
        <end position="215"/>
    </location>
</feature>
<gene>
    <name evidence="5" type="primary">sfp_1</name>
    <name evidence="5" type="ORF">FLACOL7796_04067</name>
</gene>
<evidence type="ECO:0000256" key="1">
    <source>
        <dbReference type="ARBA" id="ARBA00010990"/>
    </source>
</evidence>
<evidence type="ECO:0000259" key="4">
    <source>
        <dbReference type="Pfam" id="PF22624"/>
    </source>
</evidence>
<comment type="caution">
    <text evidence="5">The sequence shown here is derived from an EMBL/GenBank/DDBJ whole genome shotgun (WGS) entry which is preliminary data.</text>
</comment>
<dbReference type="GO" id="GO:0008897">
    <property type="term" value="F:holo-[acyl-carrier-protein] synthase activity"/>
    <property type="evidence" value="ECO:0007669"/>
    <property type="project" value="UniProtKB-EC"/>
</dbReference>
<reference evidence="5 6" key="1">
    <citation type="submission" date="2020-02" db="EMBL/GenBank/DDBJ databases">
        <authorList>
            <person name="Criscuolo A."/>
        </authorList>
    </citation>
    <scope>NUCLEOTIDE SEQUENCE [LARGE SCALE GENOMIC DNA]</scope>
    <source>
        <strain evidence="5">CECT7796</strain>
    </source>
</reference>
<evidence type="ECO:0000259" key="3">
    <source>
        <dbReference type="Pfam" id="PF01648"/>
    </source>
</evidence>
<dbReference type="Pfam" id="PF22624">
    <property type="entry name" value="AASDHPPT_N"/>
    <property type="match status" value="1"/>
</dbReference>
<dbReference type="InterPro" id="IPR037143">
    <property type="entry name" value="4-PPantetheinyl_Trfase_dom_sf"/>
</dbReference>
<dbReference type="Pfam" id="PF01648">
    <property type="entry name" value="ACPS"/>
    <property type="match status" value="1"/>
</dbReference>
<dbReference type="SUPFAM" id="SSF56214">
    <property type="entry name" value="4'-phosphopantetheinyl transferase"/>
    <property type="match status" value="2"/>
</dbReference>
<keyword evidence="6" id="KW-1185">Reference proteome</keyword>
<name>A0ABM8KNM1_9FLAO</name>
<dbReference type="RefSeq" id="WP_173967892.1">
    <property type="nucleotide sequence ID" value="NZ_CADCST010000125.1"/>
</dbReference>
<dbReference type="InterPro" id="IPR050559">
    <property type="entry name" value="P-Pant_transferase_sf"/>
</dbReference>
<dbReference type="PANTHER" id="PTHR12215">
    <property type="entry name" value="PHOSPHOPANTETHEINE TRANSFERASE"/>
    <property type="match status" value="1"/>
</dbReference>
<keyword evidence="2 5" id="KW-0808">Transferase</keyword>
<dbReference type="InterPro" id="IPR055066">
    <property type="entry name" value="AASDHPPT_N"/>
</dbReference>
<evidence type="ECO:0000256" key="2">
    <source>
        <dbReference type="ARBA" id="ARBA00022679"/>
    </source>
</evidence>
<proteinExistence type="inferred from homology"/>
<protein>
    <submittedName>
        <fullName evidence="5">4'-phosphopantetheinyl transferase Sfp</fullName>
        <ecNumber evidence="5">2.7.8.7</ecNumber>
    </submittedName>
</protein>
<feature type="domain" description="4'-phosphopantetheinyl transferase N-terminal" evidence="4">
    <location>
        <begin position="54"/>
        <end position="134"/>
    </location>
</feature>
<organism evidence="5 6">
    <name type="scientific">Flavobacterium collinsii</name>
    <dbReference type="NCBI Taxonomy" id="1114861"/>
    <lineage>
        <taxon>Bacteria</taxon>
        <taxon>Pseudomonadati</taxon>
        <taxon>Bacteroidota</taxon>
        <taxon>Flavobacteriia</taxon>
        <taxon>Flavobacteriales</taxon>
        <taxon>Flavobacteriaceae</taxon>
        <taxon>Flavobacterium</taxon>
    </lineage>
</organism>
<dbReference type="PANTHER" id="PTHR12215:SF10">
    <property type="entry name" value="L-AMINOADIPATE-SEMIALDEHYDE DEHYDROGENASE-PHOSPHOPANTETHEINYL TRANSFERASE"/>
    <property type="match status" value="1"/>
</dbReference>
<dbReference type="InterPro" id="IPR008278">
    <property type="entry name" value="4-PPantetheinyl_Trfase_dom"/>
</dbReference>
<comment type="similarity">
    <text evidence="1">Belongs to the P-Pant transferase superfamily. Gsp/Sfp/HetI/AcpT family.</text>
</comment>
<dbReference type="EMBL" id="CADCST010000125">
    <property type="protein sequence ID" value="CAA9202050.1"/>
    <property type="molecule type" value="Genomic_DNA"/>
</dbReference>
<dbReference type="EC" id="2.7.8.7" evidence="5"/>